<evidence type="ECO:0000256" key="1">
    <source>
        <dbReference type="SAM" id="MobiDB-lite"/>
    </source>
</evidence>
<gene>
    <name evidence="2" type="ORF">PR048_004252</name>
</gene>
<proteinExistence type="predicted"/>
<dbReference type="EMBL" id="JARBHB010000002">
    <property type="protein sequence ID" value="KAJ8891723.1"/>
    <property type="molecule type" value="Genomic_DNA"/>
</dbReference>
<feature type="region of interest" description="Disordered" evidence="1">
    <location>
        <begin position="187"/>
        <end position="216"/>
    </location>
</feature>
<sequence length="216" mass="23999">MQTNGPAVPMFLQGTEPFENYVERLNLYFKVADTKESDKVAVLGITLPLETSAMLKTQISLKSLDEITFKDLIKVLAPKNIVIAEHFSYGNAGIKQLKLTNQTHRYGDFLDEALRDRLISGMLSEQMVRQLLAESEELKFAEAVKIVMDMDAVAKSATLMSGEVNVIAEPACFRQLAIEDVQYVGASKGHRQHPPQRGGFTHQPYKKIASQNGALT</sequence>
<name>A0ABQ9I4Z7_9NEOP</name>
<evidence type="ECO:0000313" key="2">
    <source>
        <dbReference type="EMBL" id="KAJ8891723.1"/>
    </source>
</evidence>
<organism evidence="2 3">
    <name type="scientific">Dryococelus australis</name>
    <dbReference type="NCBI Taxonomy" id="614101"/>
    <lineage>
        <taxon>Eukaryota</taxon>
        <taxon>Metazoa</taxon>
        <taxon>Ecdysozoa</taxon>
        <taxon>Arthropoda</taxon>
        <taxon>Hexapoda</taxon>
        <taxon>Insecta</taxon>
        <taxon>Pterygota</taxon>
        <taxon>Neoptera</taxon>
        <taxon>Polyneoptera</taxon>
        <taxon>Phasmatodea</taxon>
        <taxon>Verophasmatodea</taxon>
        <taxon>Anareolatae</taxon>
        <taxon>Phasmatidae</taxon>
        <taxon>Eurycanthinae</taxon>
        <taxon>Dryococelus</taxon>
    </lineage>
</organism>
<evidence type="ECO:0000313" key="3">
    <source>
        <dbReference type="Proteomes" id="UP001159363"/>
    </source>
</evidence>
<accession>A0ABQ9I4Z7</accession>
<reference evidence="2 3" key="1">
    <citation type="submission" date="2023-02" db="EMBL/GenBank/DDBJ databases">
        <title>LHISI_Scaffold_Assembly.</title>
        <authorList>
            <person name="Stuart O.P."/>
            <person name="Cleave R."/>
            <person name="Magrath M.J.L."/>
            <person name="Mikheyev A.S."/>
        </authorList>
    </citation>
    <scope>NUCLEOTIDE SEQUENCE [LARGE SCALE GENOMIC DNA]</scope>
    <source>
        <strain evidence="2">Daus_M_001</strain>
        <tissue evidence="2">Leg muscle</tissue>
    </source>
</reference>
<protein>
    <submittedName>
        <fullName evidence="2">Uncharacterized protein</fullName>
    </submittedName>
</protein>
<comment type="caution">
    <text evidence="2">The sequence shown here is derived from an EMBL/GenBank/DDBJ whole genome shotgun (WGS) entry which is preliminary data.</text>
</comment>
<dbReference type="Proteomes" id="UP001159363">
    <property type="component" value="Chromosome 2"/>
</dbReference>
<keyword evidence="3" id="KW-1185">Reference proteome</keyword>